<reference evidence="1 2" key="1">
    <citation type="journal article" date="2019" name="Sci. Rep.">
        <title>Orb-weaving spider Araneus ventricosus genome elucidates the spidroin gene catalogue.</title>
        <authorList>
            <person name="Kono N."/>
            <person name="Nakamura H."/>
            <person name="Ohtoshi R."/>
            <person name="Moran D.A.P."/>
            <person name="Shinohara A."/>
            <person name="Yoshida Y."/>
            <person name="Fujiwara M."/>
            <person name="Mori M."/>
            <person name="Tomita M."/>
            <person name="Arakawa K."/>
        </authorList>
    </citation>
    <scope>NUCLEOTIDE SEQUENCE [LARGE SCALE GENOMIC DNA]</scope>
</reference>
<dbReference type="AlphaFoldDB" id="A0A4Y2LUW3"/>
<name>A0A4Y2LUW3_ARAVE</name>
<evidence type="ECO:0000313" key="2">
    <source>
        <dbReference type="Proteomes" id="UP000499080"/>
    </source>
</evidence>
<feature type="non-terminal residue" evidence="1">
    <location>
        <position position="225"/>
    </location>
</feature>
<organism evidence="1 2">
    <name type="scientific">Araneus ventricosus</name>
    <name type="common">Orbweaver spider</name>
    <name type="synonym">Epeira ventricosa</name>
    <dbReference type="NCBI Taxonomy" id="182803"/>
    <lineage>
        <taxon>Eukaryota</taxon>
        <taxon>Metazoa</taxon>
        <taxon>Ecdysozoa</taxon>
        <taxon>Arthropoda</taxon>
        <taxon>Chelicerata</taxon>
        <taxon>Arachnida</taxon>
        <taxon>Araneae</taxon>
        <taxon>Araneomorphae</taxon>
        <taxon>Entelegynae</taxon>
        <taxon>Araneoidea</taxon>
        <taxon>Araneidae</taxon>
        <taxon>Araneus</taxon>
    </lineage>
</organism>
<evidence type="ECO:0000313" key="1">
    <source>
        <dbReference type="EMBL" id="GBN17890.1"/>
    </source>
</evidence>
<accession>A0A4Y2LUW3</accession>
<protein>
    <submittedName>
        <fullName evidence="1">Uncharacterized protein</fullName>
    </submittedName>
</protein>
<comment type="caution">
    <text evidence="1">The sequence shown here is derived from an EMBL/GenBank/DDBJ whole genome shotgun (WGS) entry which is preliminary data.</text>
</comment>
<dbReference type="Proteomes" id="UP000499080">
    <property type="component" value="Unassembled WGS sequence"/>
</dbReference>
<keyword evidence="2" id="KW-1185">Reference proteome</keyword>
<gene>
    <name evidence="1" type="ORF">AVEN_208369_1</name>
</gene>
<proteinExistence type="predicted"/>
<dbReference type="EMBL" id="BGPR01120172">
    <property type="protein sequence ID" value="GBN17890.1"/>
    <property type="molecule type" value="Genomic_DNA"/>
</dbReference>
<sequence>MYVGLVDDKSSVADLMCIRWCDLEDWTGEVSSAVIFVIRLRIARLPTTTTHLIPSNIDDATFLTPSRIAHATSHSITHCPRHFSFHHTMPTPLFIPSHNAHDTFFTSSPIPDDHNAFPTTLLHTLIYAHDRLFISLHIAHNNDTIITPPHMARDHRLPVLQHIVHDHDTVLLHQPFPTTAIHFSLNHPVPTTITRFSLHHSFPQLQHSPHSTIHFHNHNTLLTPP</sequence>